<dbReference type="Gene3D" id="3.30.590.10">
    <property type="entry name" value="Glutamine synthetase/guanido kinase, catalytic domain"/>
    <property type="match status" value="1"/>
</dbReference>
<evidence type="ECO:0000256" key="1">
    <source>
        <dbReference type="RuleBase" id="RU000384"/>
    </source>
</evidence>
<evidence type="ECO:0000313" key="3">
    <source>
        <dbReference type="EMBL" id="BCI87518.1"/>
    </source>
</evidence>
<name>A0A7G1IG75_MYCKA</name>
<dbReference type="EMBL" id="AP023343">
    <property type="protein sequence ID" value="BCI87518.1"/>
    <property type="molecule type" value="Genomic_DNA"/>
</dbReference>
<dbReference type="SUPFAM" id="SSF55931">
    <property type="entry name" value="Glutamine synthetase/guanido kinase"/>
    <property type="match status" value="1"/>
</dbReference>
<gene>
    <name evidence="3" type="ORF">NIIDMKKI_27240</name>
</gene>
<comment type="similarity">
    <text evidence="1">Belongs to the glutamine synthetase family.</text>
</comment>
<dbReference type="AlphaFoldDB" id="A0A7G1IG75"/>
<dbReference type="InterPro" id="IPR014746">
    <property type="entry name" value="Gln_synth/guanido_kin_cat_dom"/>
</dbReference>
<reference evidence="3 4" key="1">
    <citation type="submission" date="2020-07" db="EMBL/GenBank/DDBJ databases">
        <title>Mycobacterium kansasii (former subtype) with zoonotic potential isolated from diseased indoor pet cat, Japan.</title>
        <authorList>
            <person name="Fukano H."/>
            <person name="Terazono T."/>
            <person name="Hoshino Y."/>
        </authorList>
    </citation>
    <scope>NUCLEOTIDE SEQUENCE [LARGE SCALE GENOMIC DNA]</scope>
    <source>
        <strain evidence="3 4">Kuro-I</strain>
    </source>
</reference>
<dbReference type="InterPro" id="IPR008146">
    <property type="entry name" value="Gln_synth_cat_dom"/>
</dbReference>
<keyword evidence="4" id="KW-1185">Reference proteome</keyword>
<evidence type="ECO:0000259" key="2">
    <source>
        <dbReference type="Pfam" id="PF00120"/>
    </source>
</evidence>
<organism evidence="3 4">
    <name type="scientific">Mycobacterium kansasii</name>
    <dbReference type="NCBI Taxonomy" id="1768"/>
    <lineage>
        <taxon>Bacteria</taxon>
        <taxon>Bacillati</taxon>
        <taxon>Actinomycetota</taxon>
        <taxon>Actinomycetes</taxon>
        <taxon>Mycobacteriales</taxon>
        <taxon>Mycobacteriaceae</taxon>
        <taxon>Mycobacterium</taxon>
    </lineage>
</organism>
<evidence type="ECO:0000313" key="4">
    <source>
        <dbReference type="Proteomes" id="UP000516380"/>
    </source>
</evidence>
<dbReference type="GO" id="GO:0004356">
    <property type="term" value="F:glutamine synthetase activity"/>
    <property type="evidence" value="ECO:0007669"/>
    <property type="project" value="InterPro"/>
</dbReference>
<feature type="domain" description="GS catalytic" evidence="2">
    <location>
        <begin position="2"/>
        <end position="58"/>
    </location>
</feature>
<dbReference type="Proteomes" id="UP000516380">
    <property type="component" value="Chromosome"/>
</dbReference>
<proteinExistence type="inferred from homology"/>
<accession>A0A7G1IG75</accession>
<sequence length="61" mass="7181">MGYRELPSSLDSALRAMEASELVAEALGEHVFDFFLRNKRREWATYRSHVTPYELRTYLSL</sequence>
<dbReference type="Pfam" id="PF00120">
    <property type="entry name" value="Gln-synt_C"/>
    <property type="match status" value="1"/>
</dbReference>
<protein>
    <recommendedName>
        <fullName evidence="2">GS catalytic domain-containing protein</fullName>
    </recommendedName>
</protein>